<dbReference type="KEGG" id="bge:BC1002_6442"/>
<dbReference type="HOGENOM" id="CLU_2218152_0_0_4"/>
<evidence type="ECO:0000313" key="2">
    <source>
        <dbReference type="EMBL" id="ADG20288.1"/>
    </source>
</evidence>
<reference evidence="2 3" key="2">
    <citation type="journal article" date="2012" name="J. Bacteriol.">
        <title>Genome Sequences of Burkholderia sp. Strains CCGE1002 and H160, Isolated from Legume Nodules in Mexico and Brazil.</title>
        <authorList>
            <person name="Ormeno-Orrillo E."/>
            <person name="Rogel M.A."/>
            <person name="Chueire L.M."/>
            <person name="Tiedje J.M."/>
            <person name="Martinez-Romero E."/>
            <person name="Hungria M."/>
        </authorList>
    </citation>
    <scope>NUCLEOTIDE SEQUENCE [LARGE SCALE GENOMIC DNA]</scope>
    <source>
        <strain evidence="2 3">CCGE1002</strain>
    </source>
</reference>
<sequence length="106" mass="11034">MLRRWVERFQARASQMEIVMKLIVAGVSVISIIASACAFAQQPNTGNVQPKQDAQSTQPGTAGQSMGRAADAGTGKPASGTLMQKRESGMSPQGASDSNATGPIKQ</sequence>
<evidence type="ECO:0000313" key="3">
    <source>
        <dbReference type="Proteomes" id="UP000002190"/>
    </source>
</evidence>
<feature type="region of interest" description="Disordered" evidence="1">
    <location>
        <begin position="43"/>
        <end position="106"/>
    </location>
</feature>
<evidence type="ECO:0000256" key="1">
    <source>
        <dbReference type="SAM" id="MobiDB-lite"/>
    </source>
</evidence>
<dbReference type="STRING" id="640511.BC1002_6442"/>
<protein>
    <submittedName>
        <fullName evidence="2">Uncharacterized protein</fullName>
    </submittedName>
</protein>
<feature type="compositionally biased region" description="Polar residues" evidence="1">
    <location>
        <begin position="90"/>
        <end position="106"/>
    </location>
</feature>
<dbReference type="EMBL" id="CP002015">
    <property type="protein sequence ID" value="ADG20288.1"/>
    <property type="molecule type" value="Genomic_DNA"/>
</dbReference>
<feature type="compositionally biased region" description="Polar residues" evidence="1">
    <location>
        <begin position="43"/>
        <end position="64"/>
    </location>
</feature>
<dbReference type="Proteomes" id="UP000002190">
    <property type="component" value="Chromosome 3"/>
</dbReference>
<gene>
    <name evidence="2" type="ordered locus">BC1002_6442</name>
</gene>
<accession>D5WM42</accession>
<reference evidence="3" key="1">
    <citation type="submission" date="2010-04" db="EMBL/GenBank/DDBJ databases">
        <title>Complete sequence of chromosome 3 of Burkholderia sp. CCGE1002.</title>
        <authorList>
            <consortium name="US DOE Joint Genome Institute"/>
            <person name="Lucas S."/>
            <person name="Copeland A."/>
            <person name="Lapidus A."/>
            <person name="Cheng J.-F."/>
            <person name="Bruce D."/>
            <person name="Goodwin L."/>
            <person name="Pitluck S."/>
            <person name="Chertkov O."/>
            <person name="Detter J.C."/>
            <person name="Han C."/>
            <person name="Tapia R."/>
            <person name="Land M."/>
            <person name="Hauser L."/>
            <person name="Kyrpides N."/>
            <person name="Ovchinnikova G."/>
            <person name="Martinez-Romero E."/>
            <person name="Hernandez M.A.R."/>
            <person name="Tiedje J.M."/>
            <person name="Woyke T."/>
        </authorList>
    </citation>
    <scope>NUCLEOTIDE SEQUENCE [LARGE SCALE GENOMIC DNA]</scope>
    <source>
        <strain evidence="3">CCGE1002</strain>
    </source>
</reference>
<proteinExistence type="predicted"/>
<dbReference type="AlphaFoldDB" id="D5WM42"/>
<name>D5WM42_PARAM</name>
<organism evidence="2 3">
    <name type="scientific">Paraburkholderia atlantica</name>
    <dbReference type="NCBI Taxonomy" id="2654982"/>
    <lineage>
        <taxon>Bacteria</taxon>
        <taxon>Pseudomonadati</taxon>
        <taxon>Pseudomonadota</taxon>
        <taxon>Betaproteobacteria</taxon>
        <taxon>Burkholderiales</taxon>
        <taxon>Burkholderiaceae</taxon>
        <taxon>Paraburkholderia</taxon>
    </lineage>
</organism>